<protein>
    <submittedName>
        <fullName evidence="1">DUF177 domain-containing protein</fullName>
    </submittedName>
</protein>
<comment type="caution">
    <text evidence="1">The sequence shown here is derived from an EMBL/GenBank/DDBJ whole genome shotgun (WGS) entry which is preliminary data.</text>
</comment>
<dbReference type="Pfam" id="PF02620">
    <property type="entry name" value="YceD"/>
    <property type="match status" value="1"/>
</dbReference>
<keyword evidence="2" id="KW-1185">Reference proteome</keyword>
<name>A0A4U3LAG2_9BACT</name>
<dbReference type="InterPro" id="IPR003772">
    <property type="entry name" value="YceD"/>
</dbReference>
<evidence type="ECO:0000313" key="2">
    <source>
        <dbReference type="Proteomes" id="UP000305848"/>
    </source>
</evidence>
<dbReference type="OrthoDB" id="1524821at2"/>
<accession>A0A4U3LAG2</accession>
<proteinExistence type="predicted"/>
<sequence length="180" mass="21004">MNNRRAFEIPFVGLKPGVHEFQYEIDDKFFAPYDEQDFTNVYANVKLTLDKKNGFMLLKFDIDGTADAACDRCGNPLTMRLWDEFNIVVKMVDEPQKMNEQEEDPDVYYISKTESHLHIADWIYEFINLSIPTQKYCPEDAEGKSTCNPEVLKKLEQMENDTEKGANPLWKGLDQFKNLQ</sequence>
<reference evidence="1 2" key="1">
    <citation type="submission" date="2019-05" db="EMBL/GenBank/DDBJ databases">
        <title>Panacibacter sp. strain 17mud1-8 Genome sequencing and assembly.</title>
        <authorList>
            <person name="Chhetri G."/>
        </authorList>
    </citation>
    <scope>NUCLEOTIDE SEQUENCE [LARGE SCALE GENOMIC DNA]</scope>
    <source>
        <strain evidence="1 2">17mud1-8</strain>
    </source>
</reference>
<dbReference type="AlphaFoldDB" id="A0A4U3LAG2"/>
<evidence type="ECO:0000313" key="1">
    <source>
        <dbReference type="EMBL" id="TKK70767.1"/>
    </source>
</evidence>
<dbReference type="EMBL" id="SZQL01000002">
    <property type="protein sequence ID" value="TKK70767.1"/>
    <property type="molecule type" value="Genomic_DNA"/>
</dbReference>
<gene>
    <name evidence="1" type="ORF">FC093_03475</name>
</gene>
<organism evidence="1 2">
    <name type="scientific">Ilyomonas limi</name>
    <dbReference type="NCBI Taxonomy" id="2575867"/>
    <lineage>
        <taxon>Bacteria</taxon>
        <taxon>Pseudomonadati</taxon>
        <taxon>Bacteroidota</taxon>
        <taxon>Chitinophagia</taxon>
        <taxon>Chitinophagales</taxon>
        <taxon>Chitinophagaceae</taxon>
        <taxon>Ilyomonas</taxon>
    </lineage>
</organism>
<dbReference type="RefSeq" id="WP_137260366.1">
    <property type="nucleotide sequence ID" value="NZ_SZQL01000002.1"/>
</dbReference>
<dbReference type="Proteomes" id="UP000305848">
    <property type="component" value="Unassembled WGS sequence"/>
</dbReference>